<proteinExistence type="predicted"/>
<protein>
    <submittedName>
        <fullName evidence="2">Uncharacterized protein</fullName>
    </submittedName>
</protein>
<dbReference type="AlphaFoldDB" id="A0A1G8KEP2"/>
<sequence length="48" mass="5754">MTKKKAVYTDKSVSSRQVKTYAQLKRDRKIENKKKIKNHNKNRAKIYS</sequence>
<evidence type="ECO:0000313" key="3">
    <source>
        <dbReference type="Proteomes" id="UP000198853"/>
    </source>
</evidence>
<gene>
    <name evidence="2" type="ORF">SAMN04488123_10260</name>
</gene>
<feature type="region of interest" description="Disordered" evidence="1">
    <location>
        <begin position="1"/>
        <end position="48"/>
    </location>
</feature>
<dbReference type="Proteomes" id="UP000198853">
    <property type="component" value="Unassembled WGS sequence"/>
</dbReference>
<accession>A0A1G8KEP2</accession>
<evidence type="ECO:0000313" key="2">
    <source>
        <dbReference type="EMBL" id="SDI41887.1"/>
    </source>
</evidence>
<evidence type="ECO:0000256" key="1">
    <source>
        <dbReference type="SAM" id="MobiDB-lite"/>
    </source>
</evidence>
<dbReference type="EMBL" id="FNEN01000002">
    <property type="protein sequence ID" value="SDI41887.1"/>
    <property type="molecule type" value="Genomic_DNA"/>
</dbReference>
<feature type="compositionally biased region" description="Polar residues" evidence="1">
    <location>
        <begin position="11"/>
        <end position="20"/>
    </location>
</feature>
<feature type="compositionally biased region" description="Basic residues" evidence="1">
    <location>
        <begin position="31"/>
        <end position="48"/>
    </location>
</feature>
<keyword evidence="3" id="KW-1185">Reference proteome</keyword>
<name>A0A1G8KEP2_9BACI</name>
<reference evidence="2 3" key="1">
    <citation type="submission" date="2016-10" db="EMBL/GenBank/DDBJ databases">
        <authorList>
            <person name="de Groot N.N."/>
        </authorList>
    </citation>
    <scope>NUCLEOTIDE SEQUENCE [LARGE SCALE GENOMIC DNA]</scope>
    <source>
        <strain evidence="2 3">DSM 21771</strain>
    </source>
</reference>
<organism evidence="2 3">
    <name type="scientific">Natribacillus halophilus</name>
    <dbReference type="NCBI Taxonomy" id="549003"/>
    <lineage>
        <taxon>Bacteria</taxon>
        <taxon>Bacillati</taxon>
        <taxon>Bacillota</taxon>
        <taxon>Bacilli</taxon>
        <taxon>Bacillales</taxon>
        <taxon>Bacillaceae</taxon>
        <taxon>Natribacillus</taxon>
    </lineage>
</organism>